<dbReference type="AlphaFoldDB" id="A0A6A3IAB8"/>
<evidence type="ECO:0000313" key="6">
    <source>
        <dbReference type="Proteomes" id="UP000476176"/>
    </source>
</evidence>
<sequence>MSFHYDGMFKKKTPESTELGD</sequence>
<dbReference type="EMBL" id="QXFY01004037">
    <property type="protein sequence ID" value="KAE9280211.1"/>
    <property type="molecule type" value="Genomic_DNA"/>
</dbReference>
<dbReference type="EMBL" id="QXGC01005585">
    <property type="protein sequence ID" value="KAE9164838.1"/>
    <property type="molecule type" value="Genomic_DNA"/>
</dbReference>
<comment type="caution">
    <text evidence="2">The sequence shown here is derived from an EMBL/GenBank/DDBJ whole genome shotgun (WGS) entry which is preliminary data.</text>
</comment>
<dbReference type="Proteomes" id="UP000460718">
    <property type="component" value="Unassembled WGS sequence"/>
</dbReference>
<protein>
    <submittedName>
        <fullName evidence="2">Uncharacterized protein</fullName>
    </submittedName>
</protein>
<name>A0A6A3IAB8_9STRA</name>
<evidence type="ECO:0000313" key="4">
    <source>
        <dbReference type="EMBL" id="KAE9280211.1"/>
    </source>
</evidence>
<evidence type="ECO:0000313" key="7">
    <source>
        <dbReference type="Proteomes" id="UP000486351"/>
    </source>
</evidence>
<evidence type="ECO:0000256" key="1">
    <source>
        <dbReference type="SAM" id="MobiDB-lite"/>
    </source>
</evidence>
<gene>
    <name evidence="3" type="ORF">PF004_g29699</name>
    <name evidence="4" type="ORF">PF008_g28188</name>
    <name evidence="2" type="ORF">PF011_g23849</name>
</gene>
<dbReference type="Proteomes" id="UP000476176">
    <property type="component" value="Unassembled WGS sequence"/>
</dbReference>
<dbReference type="Proteomes" id="UP000486351">
    <property type="component" value="Unassembled WGS sequence"/>
</dbReference>
<evidence type="ECO:0000313" key="3">
    <source>
        <dbReference type="EMBL" id="KAE9164838.1"/>
    </source>
</evidence>
<feature type="region of interest" description="Disordered" evidence="1">
    <location>
        <begin position="1"/>
        <end position="21"/>
    </location>
</feature>
<feature type="non-terminal residue" evidence="2">
    <location>
        <position position="21"/>
    </location>
</feature>
<accession>A0A6A3IAB8</accession>
<proteinExistence type="predicted"/>
<reference evidence="5 6" key="1">
    <citation type="submission" date="2018-09" db="EMBL/GenBank/DDBJ databases">
        <title>Genomic investigation of the strawberry pathogen Phytophthora fragariae indicates pathogenicity is determined by transcriptional variation in three key races.</title>
        <authorList>
            <person name="Adams T.M."/>
            <person name="Armitage A.D."/>
            <person name="Sobczyk M.K."/>
            <person name="Bates H.J."/>
            <person name="Dunwell J.M."/>
            <person name="Nellist C.F."/>
            <person name="Harrison R.J."/>
        </authorList>
    </citation>
    <scope>NUCLEOTIDE SEQUENCE [LARGE SCALE GENOMIC DNA]</scope>
    <source>
        <strain evidence="3 6">BC-23</strain>
        <strain evidence="4 7">NOV-77</strain>
        <strain evidence="2 5">SCRP245</strain>
    </source>
</reference>
<organism evidence="2 5">
    <name type="scientific">Phytophthora fragariae</name>
    <dbReference type="NCBI Taxonomy" id="53985"/>
    <lineage>
        <taxon>Eukaryota</taxon>
        <taxon>Sar</taxon>
        <taxon>Stramenopiles</taxon>
        <taxon>Oomycota</taxon>
        <taxon>Peronosporomycetes</taxon>
        <taxon>Peronosporales</taxon>
        <taxon>Peronosporaceae</taxon>
        <taxon>Phytophthora</taxon>
    </lineage>
</organism>
<evidence type="ECO:0000313" key="5">
    <source>
        <dbReference type="Proteomes" id="UP000460718"/>
    </source>
</evidence>
<dbReference type="EMBL" id="QXFW01002612">
    <property type="protein sequence ID" value="KAE8976943.1"/>
    <property type="molecule type" value="Genomic_DNA"/>
</dbReference>
<evidence type="ECO:0000313" key="2">
    <source>
        <dbReference type="EMBL" id="KAE8976943.1"/>
    </source>
</evidence>